<evidence type="ECO:0000313" key="1">
    <source>
        <dbReference type="EMBL" id="KRY69099.1"/>
    </source>
</evidence>
<comment type="caution">
    <text evidence="1">The sequence shown here is derived from an EMBL/GenBank/DDBJ whole genome shotgun (WGS) entry which is preliminary data.</text>
</comment>
<dbReference type="EMBL" id="JYDR01000097">
    <property type="protein sequence ID" value="KRY69099.1"/>
    <property type="molecule type" value="Genomic_DNA"/>
</dbReference>
<evidence type="ECO:0000313" key="2">
    <source>
        <dbReference type="EMBL" id="KRZ14551.1"/>
    </source>
</evidence>
<keyword evidence="4" id="KW-1185">Reference proteome</keyword>
<dbReference type="AlphaFoldDB" id="A0A0V1E5P6"/>
<evidence type="ECO:0000313" key="3">
    <source>
        <dbReference type="Proteomes" id="UP000054632"/>
    </source>
</evidence>
<gene>
    <name evidence="1" type="ORF">T4A_8984</name>
    <name evidence="2" type="ORF">T4B_5869</name>
</gene>
<dbReference type="Proteomes" id="UP000054632">
    <property type="component" value="Unassembled WGS sequence"/>
</dbReference>
<sequence>MVQQREELMDHFRHFGVRKNYYGEEAFYTKTPATFNLILNKVLTYTVKHCTCAAQHLRKMACKTATVWCTVAVALFLRQLLRGI</sequence>
<reference evidence="3 4" key="1">
    <citation type="submission" date="2015-01" db="EMBL/GenBank/DDBJ databases">
        <title>Evolution of Trichinella species and genotypes.</title>
        <authorList>
            <person name="Korhonen P.K."/>
            <person name="Edoardo P."/>
            <person name="Giuseppe L.R."/>
            <person name="Gasser R.B."/>
        </authorList>
    </citation>
    <scope>NUCLEOTIDE SEQUENCE [LARGE SCALE GENOMIC DNA]</scope>
    <source>
        <strain evidence="1">ISS13</strain>
        <strain evidence="2">ISS588</strain>
    </source>
</reference>
<evidence type="ECO:0000313" key="4">
    <source>
        <dbReference type="Proteomes" id="UP000054805"/>
    </source>
</evidence>
<organism evidence="1 3">
    <name type="scientific">Trichinella pseudospiralis</name>
    <name type="common">Parasitic roundworm</name>
    <dbReference type="NCBI Taxonomy" id="6337"/>
    <lineage>
        <taxon>Eukaryota</taxon>
        <taxon>Metazoa</taxon>
        <taxon>Ecdysozoa</taxon>
        <taxon>Nematoda</taxon>
        <taxon>Enoplea</taxon>
        <taxon>Dorylaimia</taxon>
        <taxon>Trichinellida</taxon>
        <taxon>Trichinellidae</taxon>
        <taxon>Trichinella</taxon>
    </lineage>
</organism>
<accession>A0A0V1E5P6</accession>
<proteinExistence type="predicted"/>
<protein>
    <submittedName>
        <fullName evidence="1">Uncharacterized protein</fullName>
    </submittedName>
</protein>
<name>A0A0V1E5P6_TRIPS</name>
<dbReference type="Proteomes" id="UP000054805">
    <property type="component" value="Unassembled WGS sequence"/>
</dbReference>
<dbReference type="EMBL" id="JYDS01000319">
    <property type="protein sequence ID" value="KRZ14551.1"/>
    <property type="molecule type" value="Genomic_DNA"/>
</dbReference>